<feature type="transmembrane region" description="Helical" evidence="2">
    <location>
        <begin position="24"/>
        <end position="46"/>
    </location>
</feature>
<proteinExistence type="predicted"/>
<dbReference type="AlphaFoldDB" id="A0AAE1EZQ1"/>
<name>A0AAE1EZQ1_PETCI</name>
<sequence>MAQASARAIIIVTFNIFRVLCRKYGVYLVIGVIIVVFQGYSGYYVLRLGSDEVENKLTHLTKERRDLNYGQEKSVLDVESRVYEPNDRGDADSRNKGGGEGVDVSSKELSKEWLGVEVPCPLRSKESLSAIRRANTNHCKTLIANISCQIQSGSFYPVRLQSYCPSNGK</sequence>
<keyword evidence="2" id="KW-0812">Transmembrane</keyword>
<evidence type="ECO:0000313" key="3">
    <source>
        <dbReference type="EMBL" id="KAK3864331.1"/>
    </source>
</evidence>
<keyword evidence="2" id="KW-0472">Membrane</keyword>
<reference evidence="3" key="1">
    <citation type="submission" date="2023-10" db="EMBL/GenBank/DDBJ databases">
        <title>Genome assemblies of two species of porcelain crab, Petrolisthes cinctipes and Petrolisthes manimaculis (Anomura: Porcellanidae).</title>
        <authorList>
            <person name="Angst P."/>
        </authorList>
    </citation>
    <scope>NUCLEOTIDE SEQUENCE</scope>
    <source>
        <strain evidence="3">PB745_01</strain>
        <tissue evidence="3">Gill</tissue>
    </source>
</reference>
<comment type="caution">
    <text evidence="3">The sequence shown here is derived from an EMBL/GenBank/DDBJ whole genome shotgun (WGS) entry which is preliminary data.</text>
</comment>
<evidence type="ECO:0000256" key="2">
    <source>
        <dbReference type="SAM" id="Phobius"/>
    </source>
</evidence>
<keyword evidence="4" id="KW-1185">Reference proteome</keyword>
<evidence type="ECO:0000313" key="4">
    <source>
        <dbReference type="Proteomes" id="UP001286313"/>
    </source>
</evidence>
<protein>
    <submittedName>
        <fullName evidence="3">Uncharacterized protein</fullName>
    </submittedName>
</protein>
<dbReference type="Proteomes" id="UP001286313">
    <property type="component" value="Unassembled WGS sequence"/>
</dbReference>
<dbReference type="EMBL" id="JAWQEG010003815">
    <property type="protein sequence ID" value="KAK3864331.1"/>
    <property type="molecule type" value="Genomic_DNA"/>
</dbReference>
<keyword evidence="2" id="KW-1133">Transmembrane helix</keyword>
<organism evidence="3 4">
    <name type="scientific">Petrolisthes cinctipes</name>
    <name type="common">Flat porcelain crab</name>
    <dbReference type="NCBI Taxonomy" id="88211"/>
    <lineage>
        <taxon>Eukaryota</taxon>
        <taxon>Metazoa</taxon>
        <taxon>Ecdysozoa</taxon>
        <taxon>Arthropoda</taxon>
        <taxon>Crustacea</taxon>
        <taxon>Multicrustacea</taxon>
        <taxon>Malacostraca</taxon>
        <taxon>Eumalacostraca</taxon>
        <taxon>Eucarida</taxon>
        <taxon>Decapoda</taxon>
        <taxon>Pleocyemata</taxon>
        <taxon>Anomura</taxon>
        <taxon>Galatheoidea</taxon>
        <taxon>Porcellanidae</taxon>
        <taxon>Petrolisthes</taxon>
    </lineage>
</organism>
<accession>A0AAE1EZQ1</accession>
<gene>
    <name evidence="3" type="ORF">Pcinc_029974</name>
</gene>
<feature type="compositionally biased region" description="Basic and acidic residues" evidence="1">
    <location>
        <begin position="83"/>
        <end position="97"/>
    </location>
</feature>
<feature type="region of interest" description="Disordered" evidence="1">
    <location>
        <begin position="83"/>
        <end position="105"/>
    </location>
</feature>
<evidence type="ECO:0000256" key="1">
    <source>
        <dbReference type="SAM" id="MobiDB-lite"/>
    </source>
</evidence>